<dbReference type="EMBL" id="SRJC01000001">
    <property type="protein sequence ID" value="TGB04492.1"/>
    <property type="molecule type" value="Genomic_DNA"/>
</dbReference>
<dbReference type="PROSITE" id="PS50943">
    <property type="entry name" value="HTH_CROC1"/>
    <property type="match status" value="1"/>
</dbReference>
<protein>
    <submittedName>
        <fullName evidence="2">Transcriptional regulator</fullName>
    </submittedName>
</protein>
<dbReference type="STRING" id="192814.GCA_900166575_01551"/>
<accession>A0A4Z0H299</accession>
<dbReference type="SMART" id="SM00530">
    <property type="entry name" value="HTH_XRE"/>
    <property type="match status" value="1"/>
</dbReference>
<dbReference type="Pfam" id="PF01381">
    <property type="entry name" value="HTH_3"/>
    <property type="match status" value="1"/>
</dbReference>
<dbReference type="CDD" id="cd00093">
    <property type="entry name" value="HTH_XRE"/>
    <property type="match status" value="1"/>
</dbReference>
<feature type="domain" description="HTH cro/C1-type" evidence="1">
    <location>
        <begin position="14"/>
        <end position="67"/>
    </location>
</feature>
<dbReference type="Proteomes" id="UP000297982">
    <property type="component" value="Unassembled WGS sequence"/>
</dbReference>
<dbReference type="AlphaFoldDB" id="A0A4Z0H299"/>
<organism evidence="2 3">
    <name type="scientific">Halobacillus salinus</name>
    <dbReference type="NCBI Taxonomy" id="192814"/>
    <lineage>
        <taxon>Bacteria</taxon>
        <taxon>Bacillati</taxon>
        <taxon>Bacillota</taxon>
        <taxon>Bacilli</taxon>
        <taxon>Bacillales</taxon>
        <taxon>Bacillaceae</taxon>
        <taxon>Halobacillus</taxon>
    </lineage>
</organism>
<dbReference type="InterPro" id="IPR010982">
    <property type="entry name" value="Lambda_DNA-bd_dom_sf"/>
</dbReference>
<dbReference type="RefSeq" id="WP_079479917.1">
    <property type="nucleotide sequence ID" value="NZ_FVYZ01000004.1"/>
</dbReference>
<dbReference type="GO" id="GO:0003677">
    <property type="term" value="F:DNA binding"/>
    <property type="evidence" value="ECO:0007669"/>
    <property type="project" value="InterPro"/>
</dbReference>
<evidence type="ECO:0000259" key="1">
    <source>
        <dbReference type="PROSITE" id="PS50943"/>
    </source>
</evidence>
<evidence type="ECO:0000313" key="3">
    <source>
        <dbReference type="Proteomes" id="UP000297982"/>
    </source>
</evidence>
<dbReference type="SUPFAM" id="SSF47413">
    <property type="entry name" value="lambda repressor-like DNA-binding domains"/>
    <property type="match status" value="1"/>
</dbReference>
<dbReference type="OrthoDB" id="1796720at2"/>
<reference evidence="2 3" key="1">
    <citation type="journal article" date="2003" name="Int. J. Syst. Evol. Microbiol.">
        <title>Halobacillus salinus sp. nov., isolated from a salt lake on the coast of the East Sea in Korea.</title>
        <authorList>
            <person name="Yoon J.H."/>
            <person name="Kang K.H."/>
            <person name="Park Y.H."/>
        </authorList>
    </citation>
    <scope>NUCLEOTIDE SEQUENCE [LARGE SCALE GENOMIC DNA]</scope>
    <source>
        <strain evidence="2 3">HSL-3</strain>
    </source>
</reference>
<keyword evidence="3" id="KW-1185">Reference proteome</keyword>
<gene>
    <name evidence="2" type="ORF">E4663_05735</name>
</gene>
<dbReference type="Gene3D" id="1.10.260.40">
    <property type="entry name" value="lambda repressor-like DNA-binding domains"/>
    <property type="match status" value="1"/>
</dbReference>
<dbReference type="InterPro" id="IPR001387">
    <property type="entry name" value="Cro/C1-type_HTH"/>
</dbReference>
<sequence length="151" mass="17580">MDKEDLRSQVSEKMKLIRVEYGYTQNRMADCLGLSKKTLVQIEKGRTLAGWTTVVAVCSLFQGSEVLKGMLGDAPIEIVETLAHDQVDRPAGRTMGGKVWWQNIEESEMFILQQNLISQHYRIIDQEYQRWYSSFEKKDALERYRELSNQK</sequence>
<comment type="caution">
    <text evidence="2">The sequence shown here is derived from an EMBL/GenBank/DDBJ whole genome shotgun (WGS) entry which is preliminary data.</text>
</comment>
<name>A0A4Z0H299_9BACI</name>
<evidence type="ECO:0000313" key="2">
    <source>
        <dbReference type="EMBL" id="TGB04492.1"/>
    </source>
</evidence>
<proteinExistence type="predicted"/>